<evidence type="ECO:0000256" key="1">
    <source>
        <dbReference type="SAM" id="Phobius"/>
    </source>
</evidence>
<evidence type="ECO:0000313" key="3">
    <source>
        <dbReference type="Proteomes" id="UP000006247"/>
    </source>
</evidence>
<name>C0E1J4_9CORY</name>
<accession>C0E1J4</accession>
<keyword evidence="1" id="KW-0812">Transmembrane</keyword>
<proteinExistence type="predicted"/>
<reference evidence="2 3" key="1">
    <citation type="submission" date="2009-01" db="EMBL/GenBank/DDBJ databases">
        <authorList>
            <person name="Fulton L."/>
            <person name="Clifton S."/>
            <person name="Chinwalla A.T."/>
            <person name="Mitreva M."/>
            <person name="Sodergren E."/>
            <person name="Weinstock G."/>
            <person name="Clifton S."/>
            <person name="Dooling D.J."/>
            <person name="Fulton B."/>
            <person name="Minx P."/>
            <person name="Pepin K.H."/>
            <person name="Johnson M."/>
            <person name="Bhonagiri V."/>
            <person name="Nash W.E."/>
            <person name="Mardis E.R."/>
            <person name="Wilson R.K."/>
        </authorList>
    </citation>
    <scope>NUCLEOTIDE SEQUENCE [LARGE SCALE GENOMIC DNA]</scope>
    <source>
        <strain evidence="2 3">ATCC 33806</strain>
    </source>
</reference>
<dbReference type="AlphaFoldDB" id="C0E1J4"/>
<comment type="caution">
    <text evidence="2">The sequence shown here is derived from an EMBL/GenBank/DDBJ whole genome shotgun (WGS) entry which is preliminary data.</text>
</comment>
<dbReference type="EMBL" id="ACEB01000013">
    <property type="protein sequence ID" value="EEG27528.1"/>
    <property type="molecule type" value="Genomic_DNA"/>
</dbReference>
<dbReference type="Proteomes" id="UP000006247">
    <property type="component" value="Unassembled WGS sequence"/>
</dbReference>
<gene>
    <name evidence="2" type="ORF">CORMATOL_00845</name>
</gene>
<sequence length="89" mass="10515">MVFENCFHPIVVEESVFHVKHGGMAELWGRQFEKYHFSPTRYRGVSVSRETWVRDVLGLGRCVYGKLGCFVLFGFMVMWWFHVEHGQCL</sequence>
<feature type="transmembrane region" description="Helical" evidence="1">
    <location>
        <begin position="63"/>
        <end position="81"/>
    </location>
</feature>
<evidence type="ECO:0000313" key="2">
    <source>
        <dbReference type="EMBL" id="EEG27528.1"/>
    </source>
</evidence>
<keyword evidence="1" id="KW-1133">Transmembrane helix</keyword>
<organism evidence="2 3">
    <name type="scientific">Corynebacterium matruchotii ATCC 33806</name>
    <dbReference type="NCBI Taxonomy" id="566549"/>
    <lineage>
        <taxon>Bacteria</taxon>
        <taxon>Bacillati</taxon>
        <taxon>Actinomycetota</taxon>
        <taxon>Actinomycetes</taxon>
        <taxon>Mycobacteriales</taxon>
        <taxon>Corynebacteriaceae</taxon>
        <taxon>Corynebacterium</taxon>
    </lineage>
</organism>
<protein>
    <submittedName>
        <fullName evidence="2">Uncharacterized protein</fullName>
    </submittedName>
</protein>
<dbReference type="HOGENOM" id="CLU_2449616_0_0_11"/>
<keyword evidence="1" id="KW-0472">Membrane</keyword>